<comment type="similarity">
    <text evidence="1">Belongs to the membrane fusion protein (MFP) (TC 8.A.1) family.</text>
</comment>
<evidence type="ECO:0000256" key="2">
    <source>
        <dbReference type="SAM" id="Phobius"/>
    </source>
</evidence>
<evidence type="ECO:0000259" key="4">
    <source>
        <dbReference type="Pfam" id="PF25954"/>
    </source>
</evidence>
<keyword evidence="2" id="KW-0472">Membrane</keyword>
<dbReference type="Gene3D" id="2.40.50.100">
    <property type="match status" value="1"/>
</dbReference>
<accession>A0ABV2CVQ6</accession>
<dbReference type="PANTHER" id="PTHR30469:SF38">
    <property type="entry name" value="HLYD FAMILY SECRETION PROTEIN"/>
    <property type="match status" value="1"/>
</dbReference>
<dbReference type="RefSeq" id="WP_345922952.1">
    <property type="nucleotide sequence ID" value="NZ_JBDIVF010000001.1"/>
</dbReference>
<organism evidence="5 6">
    <name type="scientific">Uliginosibacterium paludis</name>
    <dbReference type="NCBI Taxonomy" id="1615952"/>
    <lineage>
        <taxon>Bacteria</taxon>
        <taxon>Pseudomonadati</taxon>
        <taxon>Pseudomonadota</taxon>
        <taxon>Betaproteobacteria</taxon>
        <taxon>Rhodocyclales</taxon>
        <taxon>Zoogloeaceae</taxon>
        <taxon>Uliginosibacterium</taxon>
    </lineage>
</organism>
<dbReference type="Pfam" id="PF25917">
    <property type="entry name" value="BSH_RND"/>
    <property type="match status" value="1"/>
</dbReference>
<dbReference type="InterPro" id="IPR058792">
    <property type="entry name" value="Beta-barrel_RND_2"/>
</dbReference>
<proteinExistence type="inferred from homology"/>
<sequence>MNQDALETLRLHRNAPVPPRNPWPHRLLIGVAALALAGGVIFIQARKPLEVETARVTTAWPSQGLTLLNATGYVVADTKASVASKGTGRIEWLGVREGSMVKAGEVIARMENADIRAQLAQREASIESARAALAQAEAEHIDADFNFKRQQDLKAQGFVAQSAVDAAQNRARQALAAVAAQRAAIRAAEAAAAEVRVALDNTVIRAPFAGVVLTKQADVGDVVTPLSASTNSKAAVVTMADLSTLEIEADVSETSLARARVDQPVEIQLDALPGLRLAGHVSRIVPTVDRSRATVKFKIRFDEKDARVLPDMSARVAFLERVLKPEERTPRLAVNPAALVEGRAFVLSGDLAEARQVSTGKPLGELIEIRSGLKADELVILKPPARLETGSRVVEKKS</sequence>
<feature type="transmembrane region" description="Helical" evidence="2">
    <location>
        <begin position="27"/>
        <end position="45"/>
    </location>
</feature>
<evidence type="ECO:0000259" key="3">
    <source>
        <dbReference type="Pfam" id="PF25917"/>
    </source>
</evidence>
<dbReference type="Gene3D" id="2.40.420.20">
    <property type="match status" value="1"/>
</dbReference>
<keyword evidence="6" id="KW-1185">Reference proteome</keyword>
<keyword evidence="2" id="KW-0812">Transmembrane</keyword>
<reference evidence="5 6" key="1">
    <citation type="submission" date="2024-07" db="EMBL/GenBank/DDBJ databases">
        <title>Uliginosibacterium paludis KCTC:42655.</title>
        <authorList>
            <person name="Kim M.K."/>
        </authorList>
    </citation>
    <scope>NUCLEOTIDE SEQUENCE [LARGE SCALE GENOMIC DNA]</scope>
    <source>
        <strain evidence="5 6">KCTC 42655</strain>
    </source>
</reference>
<protein>
    <submittedName>
        <fullName evidence="5">Efflux RND transporter periplasmic adaptor subunit</fullName>
    </submittedName>
</protein>
<gene>
    <name evidence="5" type="ORF">ABVT11_19325</name>
</gene>
<dbReference type="InterPro" id="IPR058625">
    <property type="entry name" value="MdtA-like_BSH"/>
</dbReference>
<feature type="domain" description="CusB-like beta-barrel" evidence="4">
    <location>
        <begin position="247"/>
        <end position="318"/>
    </location>
</feature>
<evidence type="ECO:0000256" key="1">
    <source>
        <dbReference type="ARBA" id="ARBA00009477"/>
    </source>
</evidence>
<dbReference type="Gene3D" id="2.40.30.170">
    <property type="match status" value="1"/>
</dbReference>
<dbReference type="Pfam" id="PF25954">
    <property type="entry name" value="Beta-barrel_RND_2"/>
    <property type="match status" value="1"/>
</dbReference>
<dbReference type="InterPro" id="IPR006143">
    <property type="entry name" value="RND_pump_MFP"/>
</dbReference>
<dbReference type="SUPFAM" id="SSF111369">
    <property type="entry name" value="HlyD-like secretion proteins"/>
    <property type="match status" value="1"/>
</dbReference>
<evidence type="ECO:0000313" key="6">
    <source>
        <dbReference type="Proteomes" id="UP001548590"/>
    </source>
</evidence>
<evidence type="ECO:0000313" key="5">
    <source>
        <dbReference type="EMBL" id="MET1492000.1"/>
    </source>
</evidence>
<dbReference type="Proteomes" id="UP001548590">
    <property type="component" value="Unassembled WGS sequence"/>
</dbReference>
<name>A0ABV2CVQ6_9RHOO</name>
<dbReference type="EMBL" id="JBEWLZ010000019">
    <property type="protein sequence ID" value="MET1492000.1"/>
    <property type="molecule type" value="Genomic_DNA"/>
</dbReference>
<comment type="caution">
    <text evidence="5">The sequence shown here is derived from an EMBL/GenBank/DDBJ whole genome shotgun (WGS) entry which is preliminary data.</text>
</comment>
<dbReference type="Gene3D" id="1.10.287.470">
    <property type="entry name" value="Helix hairpin bin"/>
    <property type="match status" value="1"/>
</dbReference>
<keyword evidence="2" id="KW-1133">Transmembrane helix</keyword>
<dbReference type="PANTHER" id="PTHR30469">
    <property type="entry name" value="MULTIDRUG RESISTANCE PROTEIN MDTA"/>
    <property type="match status" value="1"/>
</dbReference>
<feature type="domain" description="Multidrug resistance protein MdtA-like barrel-sandwich hybrid" evidence="3">
    <location>
        <begin position="79"/>
        <end position="225"/>
    </location>
</feature>
<dbReference type="NCBIfam" id="TIGR01730">
    <property type="entry name" value="RND_mfp"/>
    <property type="match status" value="1"/>
</dbReference>